<evidence type="ECO:0000256" key="3">
    <source>
        <dbReference type="ARBA" id="ARBA00022737"/>
    </source>
</evidence>
<dbReference type="SMART" id="SM00082">
    <property type="entry name" value="LRRCT"/>
    <property type="match status" value="1"/>
</dbReference>
<gene>
    <name evidence="6" type="ORF">BSL78_29754</name>
</gene>
<dbReference type="InterPro" id="IPR000483">
    <property type="entry name" value="Cys-rich_flank_reg_C"/>
</dbReference>
<keyword evidence="2 4" id="KW-0732">Signal</keyword>
<dbReference type="Gene3D" id="3.80.10.10">
    <property type="entry name" value="Ribonuclease Inhibitor"/>
    <property type="match status" value="2"/>
</dbReference>
<keyword evidence="3" id="KW-0677">Repeat</keyword>
<dbReference type="PROSITE" id="PS50835">
    <property type="entry name" value="IG_LIKE"/>
    <property type="match status" value="1"/>
</dbReference>
<evidence type="ECO:0000259" key="5">
    <source>
        <dbReference type="PROSITE" id="PS50835"/>
    </source>
</evidence>
<dbReference type="PANTHER" id="PTHR24369:SF210">
    <property type="entry name" value="CHAOPTIN-RELATED"/>
    <property type="match status" value="1"/>
</dbReference>
<dbReference type="Pfam" id="PF01462">
    <property type="entry name" value="LRRNT"/>
    <property type="match status" value="1"/>
</dbReference>
<dbReference type="SUPFAM" id="SSF52058">
    <property type="entry name" value="L domain-like"/>
    <property type="match status" value="1"/>
</dbReference>
<dbReference type="OrthoDB" id="694479at2759"/>
<feature type="domain" description="Ig-like" evidence="5">
    <location>
        <begin position="266"/>
        <end position="312"/>
    </location>
</feature>
<evidence type="ECO:0000256" key="2">
    <source>
        <dbReference type="ARBA" id="ARBA00022729"/>
    </source>
</evidence>
<evidence type="ECO:0000313" key="6">
    <source>
        <dbReference type="EMBL" id="PIK33433.1"/>
    </source>
</evidence>
<evidence type="ECO:0000256" key="1">
    <source>
        <dbReference type="ARBA" id="ARBA00022614"/>
    </source>
</evidence>
<dbReference type="InterPro" id="IPR050541">
    <property type="entry name" value="LRR_TM_domain-containing"/>
</dbReference>
<dbReference type="Proteomes" id="UP000230750">
    <property type="component" value="Unassembled WGS sequence"/>
</dbReference>
<dbReference type="InterPro" id="IPR000372">
    <property type="entry name" value="LRRNT"/>
</dbReference>
<comment type="caution">
    <text evidence="6">The sequence shown here is derived from an EMBL/GenBank/DDBJ whole genome shotgun (WGS) entry which is preliminary data.</text>
</comment>
<dbReference type="STRING" id="307972.A0A2G8JCG7"/>
<dbReference type="EMBL" id="MRZV01002564">
    <property type="protein sequence ID" value="PIK33433.1"/>
    <property type="molecule type" value="Genomic_DNA"/>
</dbReference>
<dbReference type="PANTHER" id="PTHR24369">
    <property type="entry name" value="ANTIGEN BSP, PUTATIVE-RELATED"/>
    <property type="match status" value="1"/>
</dbReference>
<dbReference type="GO" id="GO:0005886">
    <property type="term" value="C:plasma membrane"/>
    <property type="evidence" value="ECO:0007669"/>
    <property type="project" value="TreeGrafter"/>
</dbReference>
<dbReference type="PROSITE" id="PS51257">
    <property type="entry name" value="PROKAR_LIPOPROTEIN"/>
    <property type="match status" value="1"/>
</dbReference>
<evidence type="ECO:0000313" key="7">
    <source>
        <dbReference type="Proteomes" id="UP000230750"/>
    </source>
</evidence>
<name>A0A2G8JCG7_STIJA</name>
<feature type="signal peptide" evidence="4">
    <location>
        <begin position="1"/>
        <end position="22"/>
    </location>
</feature>
<evidence type="ECO:0000256" key="4">
    <source>
        <dbReference type="SAM" id="SignalP"/>
    </source>
</evidence>
<keyword evidence="1" id="KW-0433">Leucine-rich repeat</keyword>
<feature type="chain" id="PRO_5013573857" description="Ig-like domain-containing protein" evidence="4">
    <location>
        <begin position="23"/>
        <end position="335"/>
    </location>
</feature>
<reference evidence="6 7" key="1">
    <citation type="journal article" date="2017" name="PLoS Biol.">
        <title>The sea cucumber genome provides insights into morphological evolution and visceral regeneration.</title>
        <authorList>
            <person name="Zhang X."/>
            <person name="Sun L."/>
            <person name="Yuan J."/>
            <person name="Sun Y."/>
            <person name="Gao Y."/>
            <person name="Zhang L."/>
            <person name="Li S."/>
            <person name="Dai H."/>
            <person name="Hamel J.F."/>
            <person name="Liu C."/>
            <person name="Yu Y."/>
            <person name="Liu S."/>
            <person name="Lin W."/>
            <person name="Guo K."/>
            <person name="Jin S."/>
            <person name="Xu P."/>
            <person name="Storey K.B."/>
            <person name="Huan P."/>
            <person name="Zhang T."/>
            <person name="Zhou Y."/>
            <person name="Zhang J."/>
            <person name="Lin C."/>
            <person name="Li X."/>
            <person name="Xing L."/>
            <person name="Huo D."/>
            <person name="Sun M."/>
            <person name="Wang L."/>
            <person name="Mercier A."/>
            <person name="Li F."/>
            <person name="Yang H."/>
            <person name="Xiang J."/>
        </authorList>
    </citation>
    <scope>NUCLEOTIDE SEQUENCE [LARGE SCALE GENOMIC DNA]</scope>
    <source>
        <strain evidence="6">Shaxun</strain>
        <tissue evidence="6">Muscle</tissue>
    </source>
</reference>
<protein>
    <recommendedName>
        <fullName evidence="5">Ig-like domain-containing protein</fullName>
    </recommendedName>
</protein>
<sequence length="335" mass="37303">MKPLTFYRILAILLTLVGIVHCQQQCPTICSCYPGPELNTGVIDCSNRGLTSIPDDLFYPLGGFIAKIDLSNNMLTSLDIDRLFTLLRGNRVDELDFSSNFISDVTGTFDAAVGKDYVTLNLSSNAFTSFPEKVIPVIHHRHDLVLDFSNNRLTELTRHMFAGGNDPILFGFQFLARNNLINRIDDETFQGVGIIDTILDLRSNLLTTLSPTFQSPAGVREFRFSGNPWNCDCNLRWIIDPMRFLVNHTSADPPNCVTPVAIQGRPIFSLTSNEFTCLPFQQGPLQRNIVNQDSFTLSCPASADPPTPEISWTVWLPCPNGGDPLSCFLPPMRLL</sequence>
<dbReference type="InterPro" id="IPR032675">
    <property type="entry name" value="LRR_dom_sf"/>
</dbReference>
<organism evidence="6 7">
    <name type="scientific">Stichopus japonicus</name>
    <name type="common">Sea cucumber</name>
    <dbReference type="NCBI Taxonomy" id="307972"/>
    <lineage>
        <taxon>Eukaryota</taxon>
        <taxon>Metazoa</taxon>
        <taxon>Echinodermata</taxon>
        <taxon>Eleutherozoa</taxon>
        <taxon>Echinozoa</taxon>
        <taxon>Holothuroidea</taxon>
        <taxon>Aspidochirotacea</taxon>
        <taxon>Aspidochirotida</taxon>
        <taxon>Stichopodidae</taxon>
        <taxon>Apostichopus</taxon>
    </lineage>
</organism>
<keyword evidence="7" id="KW-1185">Reference proteome</keyword>
<proteinExistence type="predicted"/>
<dbReference type="InterPro" id="IPR007110">
    <property type="entry name" value="Ig-like_dom"/>
</dbReference>
<accession>A0A2G8JCG7</accession>
<dbReference type="AlphaFoldDB" id="A0A2G8JCG7"/>